<dbReference type="Gene3D" id="3.10.620.30">
    <property type="match status" value="1"/>
</dbReference>
<feature type="domain" description="Transglutaminase-like" evidence="1">
    <location>
        <begin position="103"/>
        <end position="195"/>
    </location>
</feature>
<dbReference type="SUPFAM" id="SSF54001">
    <property type="entry name" value="Cysteine proteinases"/>
    <property type="match status" value="1"/>
</dbReference>
<proteinExistence type="predicted"/>
<evidence type="ECO:0000313" key="2">
    <source>
        <dbReference type="EMBL" id="SEM49405.1"/>
    </source>
</evidence>
<name>A0A1H7YTZ1_9RHOB</name>
<dbReference type="Pfam" id="PF01841">
    <property type="entry name" value="Transglut_core"/>
    <property type="match status" value="1"/>
</dbReference>
<dbReference type="AlphaFoldDB" id="A0A1H7YTZ1"/>
<dbReference type="InterPro" id="IPR002931">
    <property type="entry name" value="Transglutaminase-like"/>
</dbReference>
<protein>
    <submittedName>
        <fullName evidence="2">Transglutaminase-like superfamily protein</fullName>
    </submittedName>
</protein>
<evidence type="ECO:0000313" key="3">
    <source>
        <dbReference type="Proteomes" id="UP000182160"/>
    </source>
</evidence>
<evidence type="ECO:0000259" key="1">
    <source>
        <dbReference type="Pfam" id="PF01841"/>
    </source>
</evidence>
<dbReference type="EMBL" id="FOBO01000005">
    <property type="protein sequence ID" value="SEM49405.1"/>
    <property type="molecule type" value="Genomic_DNA"/>
</dbReference>
<dbReference type="Proteomes" id="UP000182160">
    <property type="component" value="Unassembled WGS sequence"/>
</dbReference>
<sequence length="287" mass="30427">MRQLEIEIGGLEPGTRLLAPAGMCSPHDAVTRTTVTGGDICAVTLEAELGLAALWIEAAGGPLTLTHDIAPAPQGQGYPEVIFAPRGTPYTVAAEELVRASQEIAARAGGGMAGLRALVAEAEARFSYAHPEIRFNDDTDAVPYLSCGTTPGSCVDINTYLVASLRAAGFEAGYVYGYFFPAEKGGVTDDAHCWVVTRHAGEVLEWDIAHHIKAGLGPTQPALDPRPGWRVALGHSMGHTYRPDERAARLKLLSEPMRAGPDGAWHHVPLVARLPAPETADALRELA</sequence>
<organism evidence="2 3">
    <name type="scientific">Roseovarius tolerans</name>
    <dbReference type="NCBI Taxonomy" id="74031"/>
    <lineage>
        <taxon>Bacteria</taxon>
        <taxon>Pseudomonadati</taxon>
        <taxon>Pseudomonadota</taxon>
        <taxon>Alphaproteobacteria</taxon>
        <taxon>Rhodobacterales</taxon>
        <taxon>Roseobacteraceae</taxon>
        <taxon>Roseovarius</taxon>
    </lineage>
</organism>
<accession>A0A1H7YTZ1</accession>
<dbReference type="InterPro" id="IPR038765">
    <property type="entry name" value="Papain-like_cys_pep_sf"/>
</dbReference>
<gene>
    <name evidence="2" type="ORF">SAMN04488077_10593</name>
</gene>
<dbReference type="RefSeq" id="WP_074785516.1">
    <property type="nucleotide sequence ID" value="NZ_FOBO01000005.1"/>
</dbReference>
<reference evidence="2 3" key="1">
    <citation type="submission" date="2016-10" db="EMBL/GenBank/DDBJ databases">
        <authorList>
            <person name="de Groot N.N."/>
        </authorList>
    </citation>
    <scope>NUCLEOTIDE SEQUENCE [LARGE SCALE GENOMIC DNA]</scope>
    <source>
        <strain evidence="2 3">DSM 11457</strain>
    </source>
</reference>